<protein>
    <recommendedName>
        <fullName evidence="2">Glyoxylate reductase/hydroxypyruvate reductase</fullName>
    </recommendedName>
</protein>
<dbReference type="InterPro" id="IPR036291">
    <property type="entry name" value="NAD(P)-bd_dom_sf"/>
</dbReference>
<dbReference type="GO" id="GO:0005829">
    <property type="term" value="C:cytosol"/>
    <property type="evidence" value="ECO:0007669"/>
    <property type="project" value="TreeGrafter"/>
</dbReference>
<dbReference type="OrthoDB" id="298012at2759"/>
<dbReference type="CDD" id="cd05301">
    <property type="entry name" value="GDH"/>
    <property type="match status" value="1"/>
</dbReference>
<dbReference type="Proteomes" id="UP000663879">
    <property type="component" value="Unassembled WGS sequence"/>
</dbReference>
<dbReference type="Pfam" id="PF00389">
    <property type="entry name" value="2-Hacid_dh"/>
    <property type="match status" value="1"/>
</dbReference>
<evidence type="ECO:0000256" key="3">
    <source>
        <dbReference type="RuleBase" id="RU003719"/>
    </source>
</evidence>
<evidence type="ECO:0000256" key="2">
    <source>
        <dbReference type="ARBA" id="ARBA00073306"/>
    </source>
</evidence>
<evidence type="ECO:0000313" key="6">
    <source>
        <dbReference type="EMBL" id="CAF0979894.1"/>
    </source>
</evidence>
<dbReference type="FunFam" id="3.40.50.720:FF:000026">
    <property type="entry name" value="Glyoxylate/hydroxypyruvate reductase B"/>
    <property type="match status" value="1"/>
</dbReference>
<gene>
    <name evidence="6" type="ORF">OXX778_LOCUS15360</name>
</gene>
<dbReference type="GO" id="GO:0030267">
    <property type="term" value="F:glyoxylate reductase (NADPH) activity"/>
    <property type="evidence" value="ECO:0007669"/>
    <property type="project" value="TreeGrafter"/>
</dbReference>
<accession>A0A814FCM7</accession>
<dbReference type="PROSITE" id="PS00671">
    <property type="entry name" value="D_2_HYDROXYACID_DH_3"/>
    <property type="match status" value="1"/>
</dbReference>
<dbReference type="InterPro" id="IPR050223">
    <property type="entry name" value="D-isomer_2-hydroxyacid_DH"/>
</dbReference>
<dbReference type="Gene3D" id="3.40.50.720">
    <property type="entry name" value="NAD(P)-binding Rossmann-like Domain"/>
    <property type="match status" value="2"/>
</dbReference>
<dbReference type="GO" id="GO:0051287">
    <property type="term" value="F:NAD binding"/>
    <property type="evidence" value="ECO:0007669"/>
    <property type="project" value="InterPro"/>
</dbReference>
<dbReference type="SUPFAM" id="SSF52283">
    <property type="entry name" value="Formate/glycerate dehydrogenase catalytic domain-like"/>
    <property type="match status" value="1"/>
</dbReference>
<dbReference type="InterPro" id="IPR029752">
    <property type="entry name" value="D-isomer_DH_CS1"/>
</dbReference>
<feature type="domain" description="D-isomer specific 2-hydroxyacid dehydrogenase catalytic" evidence="4">
    <location>
        <begin position="35"/>
        <end position="350"/>
    </location>
</feature>
<keyword evidence="1 3" id="KW-0560">Oxidoreductase</keyword>
<dbReference type="GO" id="GO:0008465">
    <property type="term" value="F:hydroxypyruvate reductase (NADH) activity"/>
    <property type="evidence" value="ECO:0007669"/>
    <property type="project" value="TreeGrafter"/>
</dbReference>
<dbReference type="InterPro" id="IPR006140">
    <property type="entry name" value="D-isomer_DH_NAD-bd"/>
</dbReference>
<dbReference type="EMBL" id="CAJNOC010003374">
    <property type="protein sequence ID" value="CAF0979894.1"/>
    <property type="molecule type" value="Genomic_DNA"/>
</dbReference>
<sequence>MMLSNKIFCINQLKNLNYRVLSAAMISTNSKKFKVYVTQPIPKEAESIMHSNNIELIINQNTPLKRDLLLQNVKDIDGIFCTLNEKIDKEILETAGASLKVIGTCSVGYDHIDINECKKRNIPVGYTPGVLTDASAELTVGLLLNTTRRISEAINAAKTGEWADWKIMWMCGRGLSGSNVGIFGLGRIGLAVANRLKNFGVNKIIYHNRKPNEEGAKQGYEYVDLDTLLSQSDFLIVTCSATKETEKFFNLEKFKKMKKSAVFVNVSRGSVVNQEDLCVALKDNLIAAAGLDVTTPEPLPLDHELLKLRNCFITPHICSAEVNTRVKMAVITANNISLGLQNKALLHQIN</sequence>
<dbReference type="InterPro" id="IPR006139">
    <property type="entry name" value="D-isomer_2_OHA_DH_cat_dom"/>
</dbReference>
<feature type="domain" description="D-isomer specific 2-hydroxyacid dehydrogenase NAD-binding" evidence="5">
    <location>
        <begin position="140"/>
        <end position="317"/>
    </location>
</feature>
<organism evidence="6 7">
    <name type="scientific">Brachionus calyciflorus</name>
    <dbReference type="NCBI Taxonomy" id="104777"/>
    <lineage>
        <taxon>Eukaryota</taxon>
        <taxon>Metazoa</taxon>
        <taxon>Spiralia</taxon>
        <taxon>Gnathifera</taxon>
        <taxon>Rotifera</taxon>
        <taxon>Eurotatoria</taxon>
        <taxon>Monogononta</taxon>
        <taxon>Pseudotrocha</taxon>
        <taxon>Ploima</taxon>
        <taxon>Brachionidae</taxon>
        <taxon>Brachionus</taxon>
    </lineage>
</organism>
<comment type="caution">
    <text evidence="6">The sequence shown here is derived from an EMBL/GenBank/DDBJ whole genome shotgun (WGS) entry which is preliminary data.</text>
</comment>
<dbReference type="SUPFAM" id="SSF51735">
    <property type="entry name" value="NAD(P)-binding Rossmann-fold domains"/>
    <property type="match status" value="1"/>
</dbReference>
<evidence type="ECO:0000256" key="1">
    <source>
        <dbReference type="ARBA" id="ARBA00023002"/>
    </source>
</evidence>
<name>A0A814FCM7_9BILA</name>
<evidence type="ECO:0000259" key="4">
    <source>
        <dbReference type="Pfam" id="PF00389"/>
    </source>
</evidence>
<dbReference type="PANTHER" id="PTHR10996">
    <property type="entry name" value="2-HYDROXYACID DEHYDROGENASE-RELATED"/>
    <property type="match status" value="1"/>
</dbReference>
<evidence type="ECO:0000259" key="5">
    <source>
        <dbReference type="Pfam" id="PF02826"/>
    </source>
</evidence>
<keyword evidence="7" id="KW-1185">Reference proteome</keyword>
<dbReference type="InterPro" id="IPR029753">
    <property type="entry name" value="D-isomer_DH_CS"/>
</dbReference>
<dbReference type="AlphaFoldDB" id="A0A814FCM7"/>
<evidence type="ECO:0000313" key="7">
    <source>
        <dbReference type="Proteomes" id="UP000663879"/>
    </source>
</evidence>
<dbReference type="Pfam" id="PF02826">
    <property type="entry name" value="2-Hacid_dh_C"/>
    <property type="match status" value="1"/>
</dbReference>
<dbReference type="PROSITE" id="PS00065">
    <property type="entry name" value="D_2_HYDROXYACID_DH_1"/>
    <property type="match status" value="1"/>
</dbReference>
<reference evidence="6" key="1">
    <citation type="submission" date="2021-02" db="EMBL/GenBank/DDBJ databases">
        <authorList>
            <person name="Nowell W R."/>
        </authorList>
    </citation>
    <scope>NUCLEOTIDE SEQUENCE</scope>
    <source>
        <strain evidence="6">Ploen Becks lab</strain>
    </source>
</reference>
<proteinExistence type="inferred from homology"/>
<comment type="similarity">
    <text evidence="3">Belongs to the D-isomer specific 2-hydroxyacid dehydrogenase family.</text>
</comment>
<dbReference type="PANTHER" id="PTHR10996:SF277">
    <property type="entry name" value="GLYOXYLATE REDUCTASE_HYDROXYPYRUVATE REDUCTASE"/>
    <property type="match status" value="1"/>
</dbReference>